<proteinExistence type="predicted"/>
<evidence type="ECO:0000313" key="2">
    <source>
        <dbReference type="Proteomes" id="UP000031307"/>
    </source>
</evidence>
<dbReference type="RefSeq" id="WP_006342330.1">
    <property type="nucleotide sequence ID" value="NZ_JSAM01000013.1"/>
</dbReference>
<dbReference type="AlphaFoldDB" id="A0A0C1C583"/>
<name>A0A0C1C583_9BACT</name>
<comment type="caution">
    <text evidence="1">The sequence shown here is derived from an EMBL/GenBank/DDBJ whole genome shotgun (WGS) entry which is preliminary data.</text>
</comment>
<dbReference type="Proteomes" id="UP000031307">
    <property type="component" value="Unassembled WGS sequence"/>
</dbReference>
<gene>
    <name evidence="1" type="ORF">DB43_DS00180</name>
</gene>
<reference evidence="1 2" key="1">
    <citation type="journal article" date="2014" name="Mol. Biol. Evol.">
        <title>Massive expansion of Ubiquitination-related gene families within the Chlamydiae.</title>
        <authorList>
            <person name="Domman D."/>
            <person name="Collingro A."/>
            <person name="Lagkouvardos I."/>
            <person name="Gehre L."/>
            <person name="Weinmaier T."/>
            <person name="Rattei T."/>
            <person name="Subtil A."/>
            <person name="Horn M."/>
        </authorList>
    </citation>
    <scope>NUCLEOTIDE SEQUENCE [LARGE SCALE GENOMIC DNA]</scope>
    <source>
        <strain evidence="1 2">OEW1</strain>
    </source>
</reference>
<sequence length="413" mass="48861">MATPLSNVTEFLRLPPNQFYVKRKKNGSWKWENPHKVSMKWSLFQYFHNPFDKVAKYAKEDFKNACIAYIKENPDKEIEIQKQYALLARAIKSSLTPFKNPFRRKLTIKVRYRVLTNDIDEIKFRNLEIAIHYTPFSTLRKIYRKVRKVLPPFVIPESKHSRLTIQEHVKMMGKEEFQILCPKINPLKIYRAGYRDGLREEAEHASSSSEDENITEFFIEQEKSKSRKEEKENASIACTSWPFFQLWSFPSFQNPSKRNAEENPYNENDIQKQYTSLSHFLKFSHAFTQKAPRKSLTVKVRYRCLTNHIDEIKFRSLELAILYTPLSPISKIDRKIKEKLPAFVVPEPKKSISYTAEMTIQKYVEKVKKDKLQISFHKINPLKIYQAGFKDGFREGSYSTTSEFEEIESDDDF</sequence>
<dbReference type="EMBL" id="JSAM01000013">
    <property type="protein sequence ID" value="KIA78591.1"/>
    <property type="molecule type" value="Genomic_DNA"/>
</dbReference>
<evidence type="ECO:0000313" key="1">
    <source>
        <dbReference type="EMBL" id="KIA78591.1"/>
    </source>
</evidence>
<accession>A0A0C1C583</accession>
<dbReference type="PATRIC" id="fig|83552.4.peg.192"/>
<protein>
    <submittedName>
        <fullName evidence="1">Uncharacterized protein</fullName>
    </submittedName>
</protein>
<organism evidence="1 2">
    <name type="scientific">Parachlamydia acanthamoebae</name>
    <dbReference type="NCBI Taxonomy" id="83552"/>
    <lineage>
        <taxon>Bacteria</taxon>
        <taxon>Pseudomonadati</taxon>
        <taxon>Chlamydiota</taxon>
        <taxon>Chlamydiia</taxon>
        <taxon>Parachlamydiales</taxon>
        <taxon>Parachlamydiaceae</taxon>
        <taxon>Parachlamydia</taxon>
    </lineage>
</organism>